<evidence type="ECO:0000256" key="2">
    <source>
        <dbReference type="SAM" id="Phobius"/>
    </source>
</evidence>
<name>A0A3M2SHX1_9HYPO</name>
<protein>
    <submittedName>
        <fullName evidence="3">Uncharacterized protein</fullName>
    </submittedName>
</protein>
<feature type="compositionally biased region" description="Polar residues" evidence="1">
    <location>
        <begin position="115"/>
        <end position="135"/>
    </location>
</feature>
<comment type="caution">
    <text evidence="3">The sequence shown here is derived from an EMBL/GenBank/DDBJ whole genome shotgun (WGS) entry which is preliminary data.</text>
</comment>
<keyword evidence="4" id="KW-1185">Reference proteome</keyword>
<evidence type="ECO:0000313" key="3">
    <source>
        <dbReference type="EMBL" id="RMJ17160.1"/>
    </source>
</evidence>
<keyword evidence="2" id="KW-1133">Transmembrane helix</keyword>
<evidence type="ECO:0000313" key="4">
    <source>
        <dbReference type="Proteomes" id="UP000277212"/>
    </source>
</evidence>
<dbReference type="EMBL" id="NKUJ01000036">
    <property type="protein sequence ID" value="RMJ17160.1"/>
    <property type="molecule type" value="Genomic_DNA"/>
</dbReference>
<feature type="transmembrane region" description="Helical" evidence="2">
    <location>
        <begin position="7"/>
        <end position="27"/>
    </location>
</feature>
<evidence type="ECO:0000256" key="1">
    <source>
        <dbReference type="SAM" id="MobiDB-lite"/>
    </source>
</evidence>
<dbReference type="AlphaFoldDB" id="A0A3M2SHX1"/>
<sequence length="186" mass="20491">MATQIPSWLPTTICILDITLAFGPLPFKYLTFYWRGWAYVDKPVTRWGVLVAYTSMVLGLRTLVGIIFSSVDLIRHPQRHTLALRLTLSIVQLPIDFTNFANAFKTARLGRRLQKAQQPNSRHISSTGERISTEPQDGGRSQAEISTSRKVGPAISPGSSSNRILGTLVLGSIGILAFVATVFSFT</sequence>
<reference evidence="3 4" key="1">
    <citation type="submission" date="2017-06" db="EMBL/GenBank/DDBJ databases">
        <title>Comparative genomic analysis of Ambrosia Fusariam Clade fungi.</title>
        <authorList>
            <person name="Stajich J.E."/>
            <person name="Carrillo J."/>
            <person name="Kijimoto T."/>
            <person name="Eskalen A."/>
            <person name="O'Donnell K."/>
            <person name="Kasson M."/>
        </authorList>
    </citation>
    <scope>NUCLEOTIDE SEQUENCE [LARGE SCALE GENOMIC DNA]</scope>
    <source>
        <strain evidence="3">UCR3666</strain>
    </source>
</reference>
<dbReference type="Proteomes" id="UP000277212">
    <property type="component" value="Unassembled WGS sequence"/>
</dbReference>
<gene>
    <name evidence="3" type="ORF">CDV36_003172</name>
</gene>
<keyword evidence="2" id="KW-0472">Membrane</keyword>
<feature type="transmembrane region" description="Helical" evidence="2">
    <location>
        <begin position="47"/>
        <end position="71"/>
    </location>
</feature>
<keyword evidence="2" id="KW-0812">Transmembrane</keyword>
<feature type="region of interest" description="Disordered" evidence="1">
    <location>
        <begin position="113"/>
        <end position="158"/>
    </location>
</feature>
<feature type="transmembrane region" description="Helical" evidence="2">
    <location>
        <begin position="164"/>
        <end position="185"/>
    </location>
</feature>
<proteinExistence type="predicted"/>
<accession>A0A3M2SHX1</accession>
<organism evidence="3 4">
    <name type="scientific">Fusarium kuroshium</name>
    <dbReference type="NCBI Taxonomy" id="2010991"/>
    <lineage>
        <taxon>Eukaryota</taxon>
        <taxon>Fungi</taxon>
        <taxon>Dikarya</taxon>
        <taxon>Ascomycota</taxon>
        <taxon>Pezizomycotina</taxon>
        <taxon>Sordariomycetes</taxon>
        <taxon>Hypocreomycetidae</taxon>
        <taxon>Hypocreales</taxon>
        <taxon>Nectriaceae</taxon>
        <taxon>Fusarium</taxon>
        <taxon>Fusarium solani species complex</taxon>
    </lineage>
</organism>